<reference evidence="1 2" key="1">
    <citation type="journal article" date="2013" name="Nature">
        <title>Anaerobic oxidation of methane coupled to nitrate reduction in a novel archaeal lineage.</title>
        <authorList>
            <person name="Haroon M.F."/>
            <person name="Hu S."/>
            <person name="Shi Y."/>
            <person name="Imelfort M."/>
            <person name="Keller J."/>
            <person name="Hugenholtz P."/>
            <person name="Yuan Z."/>
            <person name="Tyson G.W."/>
        </authorList>
    </citation>
    <scope>NUCLEOTIDE SEQUENCE [LARGE SCALE GENOMIC DNA]</scope>
    <source>
        <strain evidence="1 2">ANME-2d</strain>
    </source>
</reference>
<dbReference type="EMBL" id="JMIY01000001">
    <property type="protein sequence ID" value="KCZ73670.1"/>
    <property type="molecule type" value="Genomic_DNA"/>
</dbReference>
<organism evidence="1 2">
    <name type="scientific">Candidatus Methanoperedens nitratireducens</name>
    <dbReference type="NCBI Taxonomy" id="1392998"/>
    <lineage>
        <taxon>Archaea</taxon>
        <taxon>Methanobacteriati</taxon>
        <taxon>Methanobacteriota</taxon>
        <taxon>Stenosarchaea group</taxon>
        <taxon>Methanomicrobia</taxon>
        <taxon>Methanosarcinales</taxon>
        <taxon>ANME-2 cluster</taxon>
        <taxon>Candidatus Methanoperedentaceae</taxon>
        <taxon>Candidatus Methanoperedens</taxon>
    </lineage>
</organism>
<dbReference type="InterPro" id="IPR013783">
    <property type="entry name" value="Ig-like_fold"/>
</dbReference>
<dbReference type="Proteomes" id="UP000027153">
    <property type="component" value="Unassembled WGS sequence"/>
</dbReference>
<dbReference type="AlphaFoldDB" id="A0A062VEP9"/>
<proteinExistence type="predicted"/>
<evidence type="ECO:0000313" key="1">
    <source>
        <dbReference type="EMBL" id="KCZ73670.1"/>
    </source>
</evidence>
<evidence type="ECO:0000313" key="2">
    <source>
        <dbReference type="Proteomes" id="UP000027153"/>
    </source>
</evidence>
<name>A0A062VEP9_9EURY</name>
<comment type="caution">
    <text evidence="1">The sequence shown here is derived from an EMBL/GenBank/DDBJ whole genome shotgun (WGS) entry which is preliminary data.</text>
</comment>
<accession>A0A062VEP9</accession>
<dbReference type="RefSeq" id="WP_048089150.1">
    <property type="nucleotide sequence ID" value="NZ_JMIY01000001.1"/>
</dbReference>
<keyword evidence="2" id="KW-1185">Reference proteome</keyword>
<dbReference type="Gene3D" id="2.60.40.10">
    <property type="entry name" value="Immunoglobulins"/>
    <property type="match status" value="1"/>
</dbReference>
<protein>
    <submittedName>
        <fullName evidence="1">Uncharacterized protein</fullName>
    </submittedName>
</protein>
<gene>
    <name evidence="1" type="ORF">ANME2D_00743</name>
</gene>
<dbReference type="Pfam" id="PF09136">
    <property type="entry name" value="Glucodextran_B"/>
    <property type="match status" value="1"/>
</dbReference>
<sequence precursor="true">MRKMIVYITVTLVMFLSVGITTAASGEVKSAVFGPVTYERTTGSPDLFEADFTVPSPDDNFTLYIKNGNRKNRVSSAIITLNDNVIVGQNEFNQQVEFINKSIKLRPHNVLQVKLNSNPSQTLTIWIEGEYLGPVVDILFPIDNTSLPVTVPLDGSQVILNTTVIGTIQGQNITTATLKVNNYTFTIPVINGSISHNITLIEGLNKIMVNAVDSAGNVGSRSIQVLVQNTNMDLDIPLPPPSPYQNKKLGTALNYTAYLYETQGMDAARSFIASGHTIIEGDNISSRIVIKEFNQMNLDILVSLGINITYIDGNMLYTWTPIQKIRDLEEIEFVEMIYLDSKPVPQSIIEGDA</sequence>